<protein>
    <submittedName>
        <fullName evidence="1">Uncharacterized protein</fullName>
    </submittedName>
</protein>
<name>A0A0S4J700_BODSA</name>
<accession>A0A0S4J700</accession>
<organism evidence="1 2">
    <name type="scientific">Bodo saltans</name>
    <name type="common">Flagellated protozoan</name>
    <dbReference type="NCBI Taxonomy" id="75058"/>
    <lineage>
        <taxon>Eukaryota</taxon>
        <taxon>Discoba</taxon>
        <taxon>Euglenozoa</taxon>
        <taxon>Kinetoplastea</taxon>
        <taxon>Metakinetoplastina</taxon>
        <taxon>Eubodonida</taxon>
        <taxon>Bodonidae</taxon>
        <taxon>Bodo</taxon>
    </lineage>
</organism>
<gene>
    <name evidence="1" type="ORF">BSAL_90410</name>
</gene>
<sequence>MLRQESLRNRIETSLVTLERCFARPNHANENLEEELLATRVELEKQRREHSHRVEELLSGGRRMEELLLAAVKENRKLEDQRDFGVNVQPFEWSSQILLSEVSVHVFDAAEKADAQLLLEPLLLSIAVSNAIGAMPASVSSRSACGLLELEGTDRMPHWIRVVAQKTLRRSHCLFRLQARADDGEVWWPHAVAGRWCAEVETDVASILMQWFYGVCAQCLRDDLNNTELLFILRENHTLLAERNRATCLIIETGGHHLVVLESSLLGEQQMVYFLSCSWTKSEHLSVVGEWVAAETLNRKVLSISNHSRNPLISIVTNVIRKTPHPTQTFVRVTFHSLYSKRDCIVLHGVECNWDAWAADFQVAIVQLVHESDVSRRSIATIIPRGEVGYNRFAFHCAEWSTLSPQRSATEVEEPCTVTIMVRKAEARALQFPLLSDSAPVSDIQVNIDGHDCLGSSSLWLPLGLRKA</sequence>
<evidence type="ECO:0000313" key="2">
    <source>
        <dbReference type="Proteomes" id="UP000051952"/>
    </source>
</evidence>
<dbReference type="AlphaFoldDB" id="A0A0S4J700"/>
<evidence type="ECO:0000313" key="1">
    <source>
        <dbReference type="EMBL" id="CUG85681.1"/>
    </source>
</evidence>
<dbReference type="EMBL" id="CYKH01001182">
    <property type="protein sequence ID" value="CUG85681.1"/>
    <property type="molecule type" value="Genomic_DNA"/>
</dbReference>
<reference evidence="2" key="1">
    <citation type="submission" date="2015-09" db="EMBL/GenBank/DDBJ databases">
        <authorList>
            <consortium name="Pathogen Informatics"/>
        </authorList>
    </citation>
    <scope>NUCLEOTIDE SEQUENCE [LARGE SCALE GENOMIC DNA]</scope>
    <source>
        <strain evidence="2">Lake Konstanz</strain>
    </source>
</reference>
<dbReference type="VEuPathDB" id="TriTrypDB:BSAL_90410"/>
<keyword evidence="2" id="KW-1185">Reference proteome</keyword>
<dbReference type="Proteomes" id="UP000051952">
    <property type="component" value="Unassembled WGS sequence"/>
</dbReference>
<proteinExistence type="predicted"/>